<dbReference type="GO" id="GO:0005778">
    <property type="term" value="C:peroxisomal membrane"/>
    <property type="evidence" value="ECO:0007669"/>
    <property type="project" value="UniProtKB-SubCell"/>
</dbReference>
<evidence type="ECO:0008006" key="7">
    <source>
        <dbReference type="Google" id="ProtNLM"/>
    </source>
</evidence>
<dbReference type="PANTHER" id="PTHR12652">
    <property type="entry name" value="PEROXISOMAL BIOGENESIS FACTOR 11"/>
    <property type="match status" value="1"/>
</dbReference>
<dbReference type="InterPro" id="IPR008733">
    <property type="entry name" value="PEX11"/>
</dbReference>
<reference evidence="6" key="1">
    <citation type="submission" date="2021-01" db="EMBL/GenBank/DDBJ databases">
        <authorList>
            <person name="Corre E."/>
            <person name="Pelletier E."/>
            <person name="Niang G."/>
            <person name="Scheremetjew M."/>
            <person name="Finn R."/>
            <person name="Kale V."/>
            <person name="Holt S."/>
            <person name="Cochrane G."/>
            <person name="Meng A."/>
            <person name="Brown T."/>
            <person name="Cohen L."/>
        </authorList>
    </citation>
    <scope>NUCLEOTIDE SEQUENCE</scope>
    <source>
        <strain evidence="6">SAG 63-3</strain>
    </source>
</reference>
<organism evidence="6">
    <name type="scientific">Polytomella parva</name>
    <dbReference type="NCBI Taxonomy" id="51329"/>
    <lineage>
        <taxon>Eukaryota</taxon>
        <taxon>Viridiplantae</taxon>
        <taxon>Chlorophyta</taxon>
        <taxon>core chlorophytes</taxon>
        <taxon>Chlorophyceae</taxon>
        <taxon>CS clade</taxon>
        <taxon>Chlamydomonadales</taxon>
        <taxon>Chlamydomonadaceae</taxon>
        <taxon>Polytomella</taxon>
    </lineage>
</organism>
<evidence type="ECO:0000313" key="6">
    <source>
        <dbReference type="EMBL" id="CAD8777353.1"/>
    </source>
</evidence>
<comment type="subcellular location">
    <subcellularLocation>
        <location evidence="1">Peroxisome membrane</location>
        <topology evidence="1">Multi-pass membrane protein</topology>
    </subcellularLocation>
</comment>
<name>A0A7S0YFR0_9CHLO</name>
<dbReference type="Pfam" id="PF05648">
    <property type="entry name" value="PEX11"/>
    <property type="match status" value="1"/>
</dbReference>
<dbReference type="GO" id="GO:0016559">
    <property type="term" value="P:peroxisome fission"/>
    <property type="evidence" value="ECO:0007669"/>
    <property type="project" value="InterPro"/>
</dbReference>
<dbReference type="GO" id="GO:0042802">
    <property type="term" value="F:identical protein binding"/>
    <property type="evidence" value="ECO:0007669"/>
    <property type="project" value="UniProtKB-ARBA"/>
</dbReference>
<evidence type="ECO:0000256" key="3">
    <source>
        <dbReference type="ARBA" id="ARBA00022593"/>
    </source>
</evidence>
<comment type="similarity">
    <text evidence="2">Belongs to the peroxin-11 family.</text>
</comment>
<evidence type="ECO:0000256" key="2">
    <source>
        <dbReference type="ARBA" id="ARBA00008194"/>
    </source>
</evidence>
<dbReference type="PANTHER" id="PTHR12652:SF50">
    <property type="entry name" value="PEROXIN 11"/>
    <property type="match status" value="1"/>
</dbReference>
<dbReference type="AlphaFoldDB" id="A0A7S0YFR0"/>
<gene>
    <name evidence="6" type="ORF">PPAR00522_LOCUS13020</name>
</gene>
<proteinExistence type="inferred from homology"/>
<evidence type="ECO:0000256" key="1">
    <source>
        <dbReference type="ARBA" id="ARBA00004585"/>
    </source>
</evidence>
<evidence type="ECO:0000256" key="4">
    <source>
        <dbReference type="ARBA" id="ARBA00023136"/>
    </source>
</evidence>
<keyword evidence="4" id="KW-0472">Membrane</keyword>
<protein>
    <recommendedName>
        <fullName evidence="7">Peroxisomal biogenesis factor 11</fullName>
    </recommendedName>
</protein>
<sequence length="243" mass="25944">MASFADHLTVLNGFLAKADSKDKLTALIQYACLYISGGEAGNIKKIQASVTAARKVFRVMRPLEVISPLLLQPGLSGKAPVTLELINKVKTLCMATYFAADHINWAWQIGILNDKAIGEKFGRISLFGWGIGSILTVVGEAMQMNAQLRAAADAVAVEGRRADESEADYERRLTAAEAAAAAAQSKARQHLFVLAHGGVQAILAFGLLGKIKLSPRTTGLLGVTASVMNCYLLFPAYPKAAKK</sequence>
<keyword evidence="3" id="KW-0962">Peroxisome biogenesis</keyword>
<evidence type="ECO:0000256" key="5">
    <source>
        <dbReference type="ARBA" id="ARBA00023140"/>
    </source>
</evidence>
<dbReference type="GO" id="GO:0044375">
    <property type="term" value="P:regulation of peroxisome size"/>
    <property type="evidence" value="ECO:0007669"/>
    <property type="project" value="UniProtKB-ARBA"/>
</dbReference>
<dbReference type="EMBL" id="HBFM01019961">
    <property type="protein sequence ID" value="CAD8777353.1"/>
    <property type="molecule type" value="Transcribed_RNA"/>
</dbReference>
<keyword evidence="5" id="KW-0576">Peroxisome</keyword>
<accession>A0A7S0YFR0</accession>